<dbReference type="Pfam" id="PF01395">
    <property type="entry name" value="PBP_GOBP"/>
    <property type="match status" value="1"/>
</dbReference>
<dbReference type="AlphaFoldDB" id="A0A978W7A2"/>
<dbReference type="InterPro" id="IPR036728">
    <property type="entry name" value="PBP_GOBP_sf"/>
</dbReference>
<dbReference type="PANTHER" id="PTHR11857">
    <property type="entry name" value="ODORANT BINDING PROTEIN-RELATED"/>
    <property type="match status" value="1"/>
</dbReference>
<dbReference type="InterPro" id="IPR006170">
    <property type="entry name" value="PBP/GOBP"/>
</dbReference>
<evidence type="ECO:0000256" key="1">
    <source>
        <dbReference type="ARBA" id="ARBA00022729"/>
    </source>
</evidence>
<dbReference type="CDD" id="cd23992">
    <property type="entry name" value="PBP_GOBP"/>
    <property type="match status" value="1"/>
</dbReference>
<dbReference type="Gene3D" id="1.10.238.20">
    <property type="entry name" value="Pheromone/general odorant binding protein domain"/>
    <property type="match status" value="1"/>
</dbReference>
<name>A0A978W7A2_9NEOP</name>
<protein>
    <submittedName>
        <fullName evidence="2">Odorant-binding protein 9</fullName>
    </submittedName>
</protein>
<keyword evidence="1" id="KW-0732">Signal</keyword>
<organism evidence="2">
    <name type="scientific">Heortia vitessoides</name>
    <dbReference type="NCBI Taxonomy" id="1557813"/>
    <lineage>
        <taxon>Eukaryota</taxon>
        <taxon>Metazoa</taxon>
        <taxon>Ecdysozoa</taxon>
        <taxon>Arthropoda</taxon>
        <taxon>Hexapoda</taxon>
        <taxon>Insecta</taxon>
        <taxon>Pterygota</taxon>
        <taxon>Neoptera</taxon>
        <taxon>Endopterygota</taxon>
        <taxon>Lepidoptera</taxon>
        <taxon>Glossata</taxon>
        <taxon>Ditrysia</taxon>
        <taxon>Pyraloidea</taxon>
        <taxon>Crambidae</taxon>
        <taxon>Heortia</taxon>
    </lineage>
</organism>
<dbReference type="SUPFAM" id="SSF47565">
    <property type="entry name" value="Insect pheromone/odorant-binding proteins"/>
    <property type="match status" value="1"/>
</dbReference>
<dbReference type="SMART" id="SM00708">
    <property type="entry name" value="PhBP"/>
    <property type="match status" value="1"/>
</dbReference>
<evidence type="ECO:0000313" key="2">
    <source>
        <dbReference type="EMBL" id="UVB79199.1"/>
    </source>
</evidence>
<dbReference type="GO" id="GO:0005615">
    <property type="term" value="C:extracellular space"/>
    <property type="evidence" value="ECO:0007669"/>
    <property type="project" value="TreeGrafter"/>
</dbReference>
<dbReference type="EMBL" id="MW717393">
    <property type="protein sequence ID" value="UVB79199.1"/>
    <property type="molecule type" value="mRNA"/>
</dbReference>
<proteinExistence type="evidence at transcript level"/>
<dbReference type="GO" id="GO:0007608">
    <property type="term" value="P:sensory perception of smell"/>
    <property type="evidence" value="ECO:0007669"/>
    <property type="project" value="TreeGrafter"/>
</dbReference>
<accession>A0A978W7A2</accession>
<dbReference type="GO" id="GO:0005549">
    <property type="term" value="F:odorant binding"/>
    <property type="evidence" value="ECO:0007669"/>
    <property type="project" value="InterPro"/>
</dbReference>
<reference evidence="2" key="1">
    <citation type="journal article" date="2021" name="Zhi Wu Bao Hu">
        <title>Identification and Analysis of Chemosensory Gene of Yellow Leaf Borer.</title>
        <authorList>
            <person name="Li Z."/>
            <person name="Liu L."/>
            <person name="Yang B."/>
            <person name="Yan S."/>
            <person name="Wang G."/>
        </authorList>
    </citation>
    <scope>NUCLEOTIDE SEQUENCE</scope>
    <source>
        <strain evidence="2">ZC1996097</strain>
        <tissue evidence="2">Antennae and mouthparts</tissue>
    </source>
</reference>
<sequence length="164" mass="18539">MSQIENCIFSKMFRSAVFLCCFYFMALTPDSTKAMTAEQKAKIKEHFEMLGMECINDNPITEEDINDLRSKKLPSGDGVPCFLSCIMKKIGVMDNAGMLQKESVLDLAKKVFNDEEELKNIEDYLHSCSHINSEAVSDGEKGCERAFLAYKCMNENASKFDIEV</sequence>